<dbReference type="InterPro" id="IPR036390">
    <property type="entry name" value="WH_DNA-bd_sf"/>
</dbReference>
<dbReference type="GO" id="GO:0008324">
    <property type="term" value="F:monoatomic cation transmembrane transporter activity"/>
    <property type="evidence" value="ECO:0007669"/>
    <property type="project" value="InterPro"/>
</dbReference>
<evidence type="ECO:0000256" key="1">
    <source>
        <dbReference type="ARBA" id="ARBA00023015"/>
    </source>
</evidence>
<dbReference type="InterPro" id="IPR006037">
    <property type="entry name" value="RCK_C"/>
</dbReference>
<keyword evidence="3" id="KW-0804">Transcription</keyword>
<evidence type="ECO:0000256" key="2">
    <source>
        <dbReference type="ARBA" id="ARBA00023125"/>
    </source>
</evidence>
<dbReference type="InterPro" id="IPR000524">
    <property type="entry name" value="Tscrpt_reg_HTH_GntR"/>
</dbReference>
<reference evidence="7" key="1">
    <citation type="submission" date="2017-07" db="EMBL/GenBank/DDBJ databases">
        <title>Draft genome sequence of Effusibacillus lacus strain skLN1.</title>
        <authorList>
            <person name="Watanabe M."/>
            <person name="Kojima H."/>
            <person name="Fukui M."/>
        </authorList>
    </citation>
    <scope>NUCLEOTIDE SEQUENCE [LARGE SCALE GENOMIC DNA]</scope>
    <source>
        <strain evidence="7">skLN1</strain>
    </source>
</reference>
<dbReference type="InterPro" id="IPR036721">
    <property type="entry name" value="RCK_C_sf"/>
</dbReference>
<evidence type="ECO:0000313" key="7">
    <source>
        <dbReference type="Proteomes" id="UP000217785"/>
    </source>
</evidence>
<proteinExistence type="predicted"/>
<dbReference type="Pfam" id="PF00392">
    <property type="entry name" value="GntR"/>
    <property type="match status" value="1"/>
</dbReference>
<evidence type="ECO:0000256" key="3">
    <source>
        <dbReference type="ARBA" id="ARBA00023163"/>
    </source>
</evidence>
<evidence type="ECO:0000259" key="4">
    <source>
        <dbReference type="PROSITE" id="PS50949"/>
    </source>
</evidence>
<organism evidence="6 7">
    <name type="scientific">Effusibacillus lacus</name>
    <dbReference type="NCBI Taxonomy" id="1348429"/>
    <lineage>
        <taxon>Bacteria</taxon>
        <taxon>Bacillati</taxon>
        <taxon>Bacillota</taxon>
        <taxon>Bacilli</taxon>
        <taxon>Bacillales</taxon>
        <taxon>Alicyclobacillaceae</taxon>
        <taxon>Effusibacillus</taxon>
    </lineage>
</organism>
<dbReference type="InterPro" id="IPR050144">
    <property type="entry name" value="AAE_transporter"/>
</dbReference>
<feature type="domain" description="RCK C-terminal" evidence="5">
    <location>
        <begin position="119"/>
        <end position="204"/>
    </location>
</feature>
<evidence type="ECO:0000313" key="6">
    <source>
        <dbReference type="EMBL" id="GAX90171.1"/>
    </source>
</evidence>
<dbReference type="OrthoDB" id="226679at2"/>
<dbReference type="GO" id="GO:0003677">
    <property type="term" value="F:DNA binding"/>
    <property type="evidence" value="ECO:0007669"/>
    <property type="project" value="UniProtKB-KW"/>
</dbReference>
<sequence>MAEMSIYQAISLDIAQRIVNNEFPVRTKLSGRTLLAGQYHVSSETIRKAISLLKEAGIVDVSQGKEITIVSVDKAVEYINRHNAYIEPVYSLKQELELLLKEKKRLDAKFDEILHDIINFSDRLKNLTPYNPVEIEISYEAHVIGKTIADIKLWQNTGATIVALKRGTGMILSPGPHIRLQVADRIVVVGDHDVYERTMNFVNRRKAEIAESNN</sequence>
<name>A0A292YMN4_9BACL</name>
<evidence type="ECO:0000259" key="5">
    <source>
        <dbReference type="PROSITE" id="PS51202"/>
    </source>
</evidence>
<comment type="caution">
    <text evidence="6">The sequence shown here is derived from an EMBL/GenBank/DDBJ whole genome shotgun (WGS) entry which is preliminary data.</text>
</comment>
<protein>
    <submittedName>
        <fullName evidence="6">GntR family transcriptional regulator</fullName>
    </submittedName>
</protein>
<dbReference type="PROSITE" id="PS51202">
    <property type="entry name" value="RCK_C"/>
    <property type="match status" value="1"/>
</dbReference>
<keyword evidence="2" id="KW-0238">DNA-binding</keyword>
<dbReference type="GO" id="GO:0006813">
    <property type="term" value="P:potassium ion transport"/>
    <property type="evidence" value="ECO:0007669"/>
    <property type="project" value="InterPro"/>
</dbReference>
<dbReference type="Pfam" id="PF02080">
    <property type="entry name" value="TrkA_C"/>
    <property type="match status" value="1"/>
</dbReference>
<accession>A0A292YMN4</accession>
<dbReference type="PROSITE" id="PS50949">
    <property type="entry name" value="HTH_GNTR"/>
    <property type="match status" value="1"/>
</dbReference>
<keyword evidence="7" id="KW-1185">Reference proteome</keyword>
<dbReference type="SUPFAM" id="SSF46785">
    <property type="entry name" value="Winged helix' DNA-binding domain"/>
    <property type="match status" value="1"/>
</dbReference>
<feature type="domain" description="HTH gntR-type" evidence="4">
    <location>
        <begin position="4"/>
        <end position="72"/>
    </location>
</feature>
<dbReference type="PANTHER" id="PTHR30445">
    <property type="entry name" value="K(+)_H(+) ANTIPORTER SUBUNIT KHTT"/>
    <property type="match status" value="1"/>
</dbReference>
<dbReference type="GO" id="GO:0003700">
    <property type="term" value="F:DNA-binding transcription factor activity"/>
    <property type="evidence" value="ECO:0007669"/>
    <property type="project" value="InterPro"/>
</dbReference>
<keyword evidence="1" id="KW-0805">Transcription regulation</keyword>
<dbReference type="Gene3D" id="3.30.70.1450">
    <property type="entry name" value="Regulator of K+ conductance, C-terminal domain"/>
    <property type="match status" value="1"/>
</dbReference>
<dbReference type="Gene3D" id="1.10.10.10">
    <property type="entry name" value="Winged helix-like DNA-binding domain superfamily/Winged helix DNA-binding domain"/>
    <property type="match status" value="1"/>
</dbReference>
<dbReference type="PANTHER" id="PTHR30445:SF8">
    <property type="entry name" value="K(+)_H(+) ANTIPORTER SUBUNIT KHTT"/>
    <property type="match status" value="1"/>
</dbReference>
<gene>
    <name evidence="6" type="ORF">EFBL_1797</name>
</gene>
<dbReference type="AlphaFoldDB" id="A0A292YMN4"/>
<dbReference type="EMBL" id="BDUF01000051">
    <property type="protein sequence ID" value="GAX90171.1"/>
    <property type="molecule type" value="Genomic_DNA"/>
</dbReference>
<dbReference type="Proteomes" id="UP000217785">
    <property type="component" value="Unassembled WGS sequence"/>
</dbReference>
<dbReference type="SMART" id="SM00345">
    <property type="entry name" value="HTH_GNTR"/>
    <property type="match status" value="1"/>
</dbReference>
<dbReference type="InterPro" id="IPR036388">
    <property type="entry name" value="WH-like_DNA-bd_sf"/>
</dbReference>
<dbReference type="SUPFAM" id="SSF116726">
    <property type="entry name" value="TrkA C-terminal domain-like"/>
    <property type="match status" value="1"/>
</dbReference>